<dbReference type="EMBL" id="BOVK01000007">
    <property type="protein sequence ID" value="GIQ67870.1"/>
    <property type="molecule type" value="Genomic_DNA"/>
</dbReference>
<dbReference type="AlphaFoldDB" id="A0A8J4H1J1"/>
<evidence type="ECO:0000313" key="2">
    <source>
        <dbReference type="EMBL" id="GIQ67870.1"/>
    </source>
</evidence>
<evidence type="ECO:0008006" key="4">
    <source>
        <dbReference type="Google" id="ProtNLM"/>
    </source>
</evidence>
<organism evidence="2 3">
    <name type="scientific">Xylanibacillus composti</name>
    <dbReference type="NCBI Taxonomy" id="1572762"/>
    <lineage>
        <taxon>Bacteria</taxon>
        <taxon>Bacillati</taxon>
        <taxon>Bacillota</taxon>
        <taxon>Bacilli</taxon>
        <taxon>Bacillales</taxon>
        <taxon>Paenibacillaceae</taxon>
        <taxon>Xylanibacillus</taxon>
    </lineage>
</organism>
<keyword evidence="3" id="KW-1185">Reference proteome</keyword>
<protein>
    <recommendedName>
        <fullName evidence="4">Spore germination protein</fullName>
    </recommendedName>
</protein>
<feature type="region of interest" description="Disordered" evidence="1">
    <location>
        <begin position="53"/>
        <end position="73"/>
    </location>
</feature>
<accession>A0A8J4H1J1</accession>
<dbReference type="Pfam" id="PF10676">
    <property type="entry name" value="gerPA"/>
    <property type="match status" value="1"/>
</dbReference>
<sequence>MAHINNIYNLKVNGVANTGSINFGNVIHKGHQANVKANIGYLQQGDNINSPLQFNNANLSTDPDVQDQAQGQI</sequence>
<reference evidence="2" key="1">
    <citation type="submission" date="2021-04" db="EMBL/GenBank/DDBJ databases">
        <title>Draft genome sequence of Xylanibacillus composti strain K13.</title>
        <authorList>
            <person name="Uke A."/>
            <person name="Chhe C."/>
            <person name="Baramee S."/>
            <person name="Kosugi A."/>
        </authorList>
    </citation>
    <scope>NUCLEOTIDE SEQUENCE</scope>
    <source>
        <strain evidence="2">K13</strain>
    </source>
</reference>
<evidence type="ECO:0000256" key="1">
    <source>
        <dbReference type="SAM" id="MobiDB-lite"/>
    </source>
</evidence>
<gene>
    <name evidence="2" type="ORF">XYCOK13_06940</name>
</gene>
<evidence type="ECO:0000313" key="3">
    <source>
        <dbReference type="Proteomes" id="UP000677918"/>
    </source>
</evidence>
<name>A0A8J4H1J1_9BACL</name>
<comment type="caution">
    <text evidence="2">The sequence shown here is derived from an EMBL/GenBank/DDBJ whole genome shotgun (WGS) entry which is preliminary data.</text>
</comment>
<dbReference type="Proteomes" id="UP000677918">
    <property type="component" value="Unassembled WGS sequence"/>
</dbReference>
<dbReference type="InterPro" id="IPR019618">
    <property type="entry name" value="Spore_germination_GerPA"/>
</dbReference>
<proteinExistence type="predicted"/>
<dbReference type="RefSeq" id="WP_244864972.1">
    <property type="nucleotide sequence ID" value="NZ_BOVK01000007.1"/>
</dbReference>